<dbReference type="SUPFAM" id="SSF75005">
    <property type="entry name" value="Arabinanase/levansucrase/invertase"/>
    <property type="match status" value="1"/>
</dbReference>
<proteinExistence type="predicted"/>
<keyword evidence="2" id="KW-1185">Reference proteome</keyword>
<dbReference type="GO" id="GO:0016787">
    <property type="term" value="F:hydrolase activity"/>
    <property type="evidence" value="ECO:0007669"/>
    <property type="project" value="UniProtKB-KW"/>
</dbReference>
<evidence type="ECO:0000313" key="1">
    <source>
        <dbReference type="EMBL" id="PRD48749.1"/>
    </source>
</evidence>
<dbReference type="InterPro" id="IPR023296">
    <property type="entry name" value="Glyco_hydro_beta-prop_sf"/>
</dbReference>
<protein>
    <submittedName>
        <fullName evidence="1">Glycosyl hydrolase family 32</fullName>
    </submittedName>
</protein>
<gene>
    <name evidence="1" type="ORF">C5745_02060</name>
</gene>
<dbReference type="Proteomes" id="UP000239711">
    <property type="component" value="Unassembled WGS sequence"/>
</dbReference>
<organism evidence="1 2">
    <name type="scientific">Sphingobacterium haloxyli</name>
    <dbReference type="NCBI Taxonomy" id="2100533"/>
    <lineage>
        <taxon>Bacteria</taxon>
        <taxon>Pseudomonadati</taxon>
        <taxon>Bacteroidota</taxon>
        <taxon>Sphingobacteriia</taxon>
        <taxon>Sphingobacteriales</taxon>
        <taxon>Sphingobacteriaceae</taxon>
        <taxon>Sphingobacterium</taxon>
    </lineage>
</organism>
<dbReference type="RefSeq" id="WP_105715317.1">
    <property type="nucleotide sequence ID" value="NZ_PVBQ01000002.1"/>
</dbReference>
<keyword evidence="1" id="KW-0378">Hydrolase</keyword>
<dbReference type="AlphaFoldDB" id="A0A2S9J7N8"/>
<evidence type="ECO:0000313" key="2">
    <source>
        <dbReference type="Proteomes" id="UP000239711"/>
    </source>
</evidence>
<dbReference type="Gene3D" id="2.115.10.20">
    <property type="entry name" value="Glycosyl hydrolase domain, family 43"/>
    <property type="match status" value="1"/>
</dbReference>
<accession>A0A2S9J7N8</accession>
<dbReference type="EMBL" id="PVBQ01000002">
    <property type="protein sequence ID" value="PRD48749.1"/>
    <property type="molecule type" value="Genomic_DNA"/>
</dbReference>
<comment type="caution">
    <text evidence="1">The sequence shown here is derived from an EMBL/GenBank/DDBJ whole genome shotgun (WGS) entry which is preliminary data.</text>
</comment>
<reference evidence="1 2" key="1">
    <citation type="submission" date="2018-02" db="EMBL/GenBank/DDBJ databases">
        <title>The draft genome of Sphingobacterium sp. 5JN-11.</title>
        <authorList>
            <person name="Liu L."/>
            <person name="Li L."/>
            <person name="Liang L."/>
            <person name="Zhang X."/>
            <person name="Wang T."/>
        </authorList>
    </citation>
    <scope>NUCLEOTIDE SEQUENCE [LARGE SCALE GENOMIC DNA]</scope>
    <source>
        <strain evidence="1 2">5JN-11</strain>
    </source>
</reference>
<sequence>MNVKKGVFAGRFPLVKKMFLCAAGVMSFWFTCNDVIASPRDYNSTVCLPDSSEEILYNGIRLPEAWPPDTESPESITPMRVPYLENIPDIIPIDVGRQLFVDDFLIEETTLNRVFHQAEKWEGNPVFFPETEHELGERHKNKAVTYLGHGGVFYDPSAQEFKMFYTAGWRGGLALATSKDLLRWERPELGLAGENLILPPGPLMAGGDNAIWLDLNAKDSAQRYKAIIERLHGWRSNFNTRDDSPTHTLHTSADGLIWSQGITTRRAEDYSSFFYNPFREVWSYSIKKSVSGRKRFYAESKDFMRGASWENMVYWVNADSLDEPDSEIGNTPQLYSLNGIAYESIMLGQFYILLGPYNRVCEEGRFPKITELKMGFSRDGFHWDRPDRRPFIEATRDEKDFDRAYLHGTMGVCLVMGDKLWFPYTGYSGISPDGYRGMYTGASIGMATLRRDGFASMEAGKKKGILLTRPVTFRGKHLFVNVDCPDGELQVEVLDEQNRVLKQFNAKTSRPIRTDKTLQKVEWQAGDDLSDLAGTPVKFRFHLTNGKLYSFWVSPDKSGASHGYIGAGGPGYDGVIDDKGINAY</sequence>
<name>A0A2S9J7N8_9SPHI</name>